<dbReference type="EMBL" id="CAUEEQ010065148">
    <property type="protein sequence ID" value="CAJ0965057.1"/>
    <property type="molecule type" value="Genomic_DNA"/>
</dbReference>
<accession>A0ABN9MHI8</accession>
<protein>
    <submittedName>
        <fullName evidence="1">Uncharacterized protein</fullName>
    </submittedName>
</protein>
<proteinExistence type="predicted"/>
<keyword evidence="2" id="KW-1185">Reference proteome</keyword>
<evidence type="ECO:0000313" key="2">
    <source>
        <dbReference type="Proteomes" id="UP001176940"/>
    </source>
</evidence>
<evidence type="ECO:0000313" key="1">
    <source>
        <dbReference type="EMBL" id="CAJ0965057.1"/>
    </source>
</evidence>
<organism evidence="1 2">
    <name type="scientific">Ranitomeya imitator</name>
    <name type="common">mimic poison frog</name>
    <dbReference type="NCBI Taxonomy" id="111125"/>
    <lineage>
        <taxon>Eukaryota</taxon>
        <taxon>Metazoa</taxon>
        <taxon>Chordata</taxon>
        <taxon>Craniata</taxon>
        <taxon>Vertebrata</taxon>
        <taxon>Euteleostomi</taxon>
        <taxon>Amphibia</taxon>
        <taxon>Batrachia</taxon>
        <taxon>Anura</taxon>
        <taxon>Neobatrachia</taxon>
        <taxon>Hyloidea</taxon>
        <taxon>Dendrobatidae</taxon>
        <taxon>Dendrobatinae</taxon>
        <taxon>Ranitomeya</taxon>
    </lineage>
</organism>
<gene>
    <name evidence="1" type="ORF">RIMI_LOCUS19928473</name>
</gene>
<sequence length="141" mass="16260">MDNCLCRAYSKRRKSVITQYKEEILNVSGDIIAKYPKIPKLGKHNTTQSDAEQCSCAEINLTNAIKSLKQNCIQLFKKDTKPQFHKIVTKNWLIKNTAFNAIMKSTGILCRCLKYLLHPHNKVRRSNYPSFRNVIFMGVPL</sequence>
<reference evidence="1" key="1">
    <citation type="submission" date="2023-07" db="EMBL/GenBank/DDBJ databases">
        <authorList>
            <person name="Stuckert A."/>
        </authorList>
    </citation>
    <scope>NUCLEOTIDE SEQUENCE</scope>
</reference>
<name>A0ABN9MHI8_9NEOB</name>
<comment type="caution">
    <text evidence="1">The sequence shown here is derived from an EMBL/GenBank/DDBJ whole genome shotgun (WGS) entry which is preliminary data.</text>
</comment>
<dbReference type="Proteomes" id="UP001176940">
    <property type="component" value="Unassembled WGS sequence"/>
</dbReference>